<evidence type="ECO:0000313" key="1">
    <source>
        <dbReference type="EMBL" id="ACD21594.1"/>
    </source>
</evidence>
<gene>
    <name evidence="1" type="ordered locus">Bphyt_7309</name>
</gene>
<geneLocation type="plasmid" evidence="1 2">
    <name>pBPHYT01</name>
</geneLocation>
<dbReference type="KEGG" id="bpy:Bphyt_7309"/>
<protein>
    <submittedName>
        <fullName evidence="1">Uncharacterized protein</fullName>
    </submittedName>
</protein>
<name>B2TH45_PARPJ</name>
<keyword evidence="1" id="KW-0614">Plasmid</keyword>
<accession>B2TH45</accession>
<proteinExistence type="predicted"/>
<evidence type="ECO:0000313" key="2">
    <source>
        <dbReference type="Proteomes" id="UP000001739"/>
    </source>
</evidence>
<organism evidence="1 2">
    <name type="scientific">Paraburkholderia phytofirmans (strain DSM 17436 / LMG 22146 / PsJN)</name>
    <name type="common">Burkholderia phytofirmans</name>
    <dbReference type="NCBI Taxonomy" id="398527"/>
    <lineage>
        <taxon>Bacteria</taxon>
        <taxon>Pseudomonadati</taxon>
        <taxon>Pseudomonadota</taxon>
        <taxon>Betaproteobacteria</taxon>
        <taxon>Burkholderiales</taxon>
        <taxon>Burkholderiaceae</taxon>
        <taxon>Paraburkholderia</taxon>
    </lineage>
</organism>
<dbReference type="HOGENOM" id="CLU_3165606_0_0_4"/>
<sequence length="47" mass="5413">MKTCYWRGDLARYTGKTMTLHGGLFYEIELLEGHLKGQIKVTQRAPT</sequence>
<dbReference type="RefSeq" id="WP_012430967.1">
    <property type="nucleotide sequence ID" value="NC_010679.1"/>
</dbReference>
<dbReference type="AlphaFoldDB" id="B2TH45"/>
<dbReference type="Proteomes" id="UP000001739">
    <property type="component" value="Plasmid pBPHYT01"/>
</dbReference>
<reference evidence="1 2" key="1">
    <citation type="journal article" date="2011" name="J. Bacteriol.">
        <title>Complete genome sequence of the plant growth-promoting endophyte Burkholderia phytofirmans strain PsJN.</title>
        <authorList>
            <person name="Weilharter A."/>
            <person name="Mitter B."/>
            <person name="Shin M.V."/>
            <person name="Chain P.S."/>
            <person name="Nowak J."/>
            <person name="Sessitsch A."/>
        </authorList>
    </citation>
    <scope>NUCLEOTIDE SEQUENCE [LARGE SCALE GENOMIC DNA]</scope>
    <source>
        <strain evidence="2">DSM 17436 / LMG 22146 / PsJN</strain>
        <plasmid evidence="1 2">pBPHYT01</plasmid>
    </source>
</reference>
<dbReference type="EMBL" id="CP001054">
    <property type="protein sequence ID" value="ACD21594.1"/>
    <property type="molecule type" value="Genomic_DNA"/>
</dbReference>